<dbReference type="InterPro" id="IPR011990">
    <property type="entry name" value="TPR-like_helical_dom_sf"/>
</dbReference>
<dbReference type="Proteomes" id="UP000295499">
    <property type="component" value="Unassembled WGS sequence"/>
</dbReference>
<feature type="chain" id="PRO_5020571306" evidence="6">
    <location>
        <begin position="20"/>
        <end position="594"/>
    </location>
</feature>
<comment type="caution">
    <text evidence="9">The sequence shown here is derived from an EMBL/GenBank/DDBJ whole genome shotgun (WGS) entry which is preliminary data.</text>
</comment>
<dbReference type="PROSITE" id="PS51257">
    <property type="entry name" value="PROKAR_LIPOPROTEIN"/>
    <property type="match status" value="1"/>
</dbReference>
<dbReference type="InterPro" id="IPR012944">
    <property type="entry name" value="SusD_RagB_dom"/>
</dbReference>
<accession>A0A4R6IQK3</accession>
<dbReference type="RefSeq" id="WP_133552070.1">
    <property type="nucleotide sequence ID" value="NZ_SNWM01000001.1"/>
</dbReference>
<evidence type="ECO:0000256" key="5">
    <source>
        <dbReference type="ARBA" id="ARBA00023237"/>
    </source>
</evidence>
<dbReference type="Pfam" id="PF07980">
    <property type="entry name" value="SusD_RagB"/>
    <property type="match status" value="1"/>
</dbReference>
<dbReference type="Pfam" id="PF14322">
    <property type="entry name" value="SusD-like_3"/>
    <property type="match status" value="1"/>
</dbReference>
<comment type="similarity">
    <text evidence="2">Belongs to the SusD family.</text>
</comment>
<evidence type="ECO:0000313" key="9">
    <source>
        <dbReference type="EMBL" id="TDO24245.1"/>
    </source>
</evidence>
<evidence type="ECO:0000256" key="6">
    <source>
        <dbReference type="SAM" id="SignalP"/>
    </source>
</evidence>
<evidence type="ECO:0000313" key="10">
    <source>
        <dbReference type="Proteomes" id="UP000295499"/>
    </source>
</evidence>
<feature type="domain" description="RagB/SusD" evidence="7">
    <location>
        <begin position="333"/>
        <end position="594"/>
    </location>
</feature>
<protein>
    <submittedName>
        <fullName evidence="9">Putative outer membrane starch-binding protein</fullName>
    </submittedName>
</protein>
<keyword evidence="3 6" id="KW-0732">Signal</keyword>
<dbReference type="SUPFAM" id="SSF48452">
    <property type="entry name" value="TPR-like"/>
    <property type="match status" value="1"/>
</dbReference>
<name>A0A4R6IQK3_9SPHI</name>
<evidence type="ECO:0000256" key="2">
    <source>
        <dbReference type="ARBA" id="ARBA00006275"/>
    </source>
</evidence>
<evidence type="ECO:0000256" key="4">
    <source>
        <dbReference type="ARBA" id="ARBA00023136"/>
    </source>
</evidence>
<dbReference type="AlphaFoldDB" id="A0A4R6IQK3"/>
<comment type="subcellular location">
    <subcellularLocation>
        <location evidence="1">Cell outer membrane</location>
    </subcellularLocation>
</comment>
<dbReference type="GO" id="GO:0009279">
    <property type="term" value="C:cell outer membrane"/>
    <property type="evidence" value="ECO:0007669"/>
    <property type="project" value="UniProtKB-SubCell"/>
</dbReference>
<evidence type="ECO:0000256" key="1">
    <source>
        <dbReference type="ARBA" id="ARBA00004442"/>
    </source>
</evidence>
<gene>
    <name evidence="9" type="ORF">CLV32_0534</name>
</gene>
<evidence type="ECO:0000259" key="8">
    <source>
        <dbReference type="Pfam" id="PF14322"/>
    </source>
</evidence>
<organism evidence="9 10">
    <name type="scientific">Pedobacter duraquae</name>
    <dbReference type="NCBI Taxonomy" id="425511"/>
    <lineage>
        <taxon>Bacteria</taxon>
        <taxon>Pseudomonadati</taxon>
        <taxon>Bacteroidota</taxon>
        <taxon>Sphingobacteriia</taxon>
        <taxon>Sphingobacteriales</taxon>
        <taxon>Sphingobacteriaceae</taxon>
        <taxon>Pedobacter</taxon>
    </lineage>
</organism>
<keyword evidence="5" id="KW-0998">Cell outer membrane</keyword>
<evidence type="ECO:0000259" key="7">
    <source>
        <dbReference type="Pfam" id="PF07980"/>
    </source>
</evidence>
<proteinExistence type="inferred from homology"/>
<dbReference type="OrthoDB" id="5694214at2"/>
<feature type="signal peptide" evidence="6">
    <location>
        <begin position="1"/>
        <end position="19"/>
    </location>
</feature>
<dbReference type="EMBL" id="SNWM01000001">
    <property type="protein sequence ID" value="TDO24245.1"/>
    <property type="molecule type" value="Genomic_DNA"/>
</dbReference>
<evidence type="ECO:0000256" key="3">
    <source>
        <dbReference type="ARBA" id="ARBA00022729"/>
    </source>
</evidence>
<dbReference type="Gene3D" id="1.25.40.390">
    <property type="match status" value="1"/>
</dbReference>
<reference evidence="9 10" key="1">
    <citation type="submission" date="2019-03" db="EMBL/GenBank/DDBJ databases">
        <title>Genomic Encyclopedia of Archaeal and Bacterial Type Strains, Phase II (KMG-II): from individual species to whole genera.</title>
        <authorList>
            <person name="Goeker M."/>
        </authorList>
    </citation>
    <scope>NUCLEOTIDE SEQUENCE [LARGE SCALE GENOMIC DNA]</scope>
    <source>
        <strain evidence="9 10">DSM 19034</strain>
    </source>
</reference>
<sequence length="594" mass="65828">MKKLVYLLLVSGLLSCLLACQKEFLQKPETTGNVTAESVFATRNTAEAAVAGTYREVLVQNLWNGRAIDNGTLSGISGEMSYGEPWATLAQYVSSGFLPTPYQNNKAQSSDNFFDSFSSVRKSYLVQENIDKVADMDATQKGYVKAEMTGLVAYRYMGMMIHYGGVPLVTKSLAPSDDLNIPRATLQATLDKIVEWSNAAAAGLPDKWEDKYAGRLTKGAALAIKAKALIYAARPLFNSATPYLSLGANSNLICFGSANAQRWTDAITANEAVISWANANGYGVINTGGSTGVPNPNAFADYGTATSTPNNKEVLLAFKLDENGSKFFKFYNPTSGNGERYLIARYGMLTNFLTNYYKADGTDQVWPTGGAALPYADYASKMQNMEPRFKADNYAHGIDSWNNPGNSLWSYANASKGSNNPTNSEGTRGHGVAQSTKFYYMAGSRVWFEYPLFRMPEFYLNLAEAYNETGNAQKALENLNIVHNRAGLPSITVTDQTALRRIIQREWAVEFYNENHRFFDVKHWKLDNIGNGIMGGGMREFQFTTNGQNDRLPQNLLTYFDKETYTAYWNPKMFLDPFPQEEINKGVLIQNPGY</sequence>
<dbReference type="InterPro" id="IPR033985">
    <property type="entry name" value="SusD-like_N"/>
</dbReference>
<feature type="domain" description="SusD-like N-terminal" evidence="8">
    <location>
        <begin position="113"/>
        <end position="227"/>
    </location>
</feature>
<keyword evidence="4" id="KW-0472">Membrane</keyword>
<keyword evidence="10" id="KW-1185">Reference proteome</keyword>